<dbReference type="Gene3D" id="3.30.300.180">
    <property type="match status" value="1"/>
</dbReference>
<proteinExistence type="inferred from homology"/>
<dbReference type="GO" id="GO:0005524">
    <property type="term" value="F:ATP binding"/>
    <property type="evidence" value="ECO:0007669"/>
    <property type="project" value="UniProtKB-KW"/>
</dbReference>
<reference evidence="10 11" key="1">
    <citation type="journal article" date="2014" name="Genome Announc.">
        <title>Draft Genome Sequence of Bacteroides reticulotermitis Strain JCM 10512T, Isolated from the Gut of a Termite.</title>
        <authorList>
            <person name="Yuki M."/>
            <person name="Oshima K."/>
            <person name="Suda W."/>
            <person name="Sakamoto M."/>
            <person name="Iida T."/>
            <person name="Hattori M."/>
            <person name="Ohkuma M."/>
        </authorList>
    </citation>
    <scope>NUCLEOTIDE SEQUENCE [LARGE SCALE GENOMIC DNA]</scope>
    <source>
        <strain evidence="10 11">JCM 10512</strain>
    </source>
</reference>
<evidence type="ECO:0000256" key="3">
    <source>
        <dbReference type="ARBA" id="ARBA00022705"/>
    </source>
</evidence>
<keyword evidence="6" id="KW-0446">Lipid-binding</keyword>
<dbReference type="InterPro" id="IPR013317">
    <property type="entry name" value="DnaA_dom"/>
</dbReference>
<evidence type="ECO:0000256" key="4">
    <source>
        <dbReference type="ARBA" id="ARBA00022741"/>
    </source>
</evidence>
<dbReference type="SUPFAM" id="SSF52540">
    <property type="entry name" value="P-loop containing nucleoside triphosphate hydrolases"/>
    <property type="match status" value="1"/>
</dbReference>
<comment type="similarity">
    <text evidence="1 8">Belongs to the DnaA family.</text>
</comment>
<evidence type="ECO:0000256" key="6">
    <source>
        <dbReference type="ARBA" id="ARBA00023121"/>
    </source>
</evidence>
<evidence type="ECO:0000256" key="2">
    <source>
        <dbReference type="ARBA" id="ARBA00022490"/>
    </source>
</evidence>
<keyword evidence="7" id="KW-0238">DNA-binding</keyword>
<dbReference type="InterPro" id="IPR027417">
    <property type="entry name" value="P-loop_NTPase"/>
</dbReference>
<evidence type="ECO:0000313" key="11">
    <source>
        <dbReference type="Proteomes" id="UP000019131"/>
    </source>
</evidence>
<dbReference type="Pfam" id="PF11638">
    <property type="entry name" value="DnaA_N"/>
    <property type="match status" value="1"/>
</dbReference>
<dbReference type="InterPro" id="IPR038454">
    <property type="entry name" value="DnaA_N_sf"/>
</dbReference>
<name>W4UYP5_9BACE</name>
<dbReference type="InterPro" id="IPR020591">
    <property type="entry name" value="Chromosome_initiator_DnaA-like"/>
</dbReference>
<dbReference type="CDD" id="cd00009">
    <property type="entry name" value="AAA"/>
    <property type="match status" value="1"/>
</dbReference>
<keyword evidence="11" id="KW-1185">Reference proteome</keyword>
<dbReference type="FunFam" id="3.40.50.300:FF:000668">
    <property type="entry name" value="Chromosomal replication initiator protein DnaA"/>
    <property type="match status" value="1"/>
</dbReference>
<gene>
    <name evidence="10" type="ORF">JCM10512_4053</name>
</gene>
<comment type="caution">
    <text evidence="10">The sequence shown here is derived from an EMBL/GenBank/DDBJ whole genome shotgun (WGS) entry which is preliminary data.</text>
</comment>
<dbReference type="InterPro" id="IPR003593">
    <property type="entry name" value="AAA+_ATPase"/>
</dbReference>
<accession>W4UYP5</accession>
<keyword evidence="5" id="KW-0067">ATP-binding</keyword>
<keyword evidence="4" id="KW-0547">Nucleotide-binding</keyword>
<dbReference type="PRINTS" id="PR00051">
    <property type="entry name" value="DNAA"/>
</dbReference>
<dbReference type="STRING" id="1445607.JCM10512_4053"/>
<dbReference type="Gene3D" id="3.40.50.300">
    <property type="entry name" value="P-loop containing nucleotide triphosphate hydrolases"/>
    <property type="match status" value="1"/>
</dbReference>
<evidence type="ECO:0000259" key="9">
    <source>
        <dbReference type="SMART" id="SM00382"/>
    </source>
</evidence>
<evidence type="ECO:0000256" key="5">
    <source>
        <dbReference type="ARBA" id="ARBA00022840"/>
    </source>
</evidence>
<keyword evidence="3 8" id="KW-0235">DNA replication</keyword>
<dbReference type="EMBL" id="BAIV01000029">
    <property type="protein sequence ID" value="GAE85604.1"/>
    <property type="molecule type" value="Genomic_DNA"/>
</dbReference>
<keyword evidence="2" id="KW-0963">Cytoplasm</keyword>
<dbReference type="Pfam" id="PF00308">
    <property type="entry name" value="Bac_DnaA"/>
    <property type="match status" value="1"/>
</dbReference>
<dbReference type="InterPro" id="IPR024633">
    <property type="entry name" value="DnaA_N_dom"/>
</dbReference>
<dbReference type="GO" id="GO:0005886">
    <property type="term" value="C:plasma membrane"/>
    <property type="evidence" value="ECO:0007669"/>
    <property type="project" value="TreeGrafter"/>
</dbReference>
<dbReference type="GO" id="GO:0006270">
    <property type="term" value="P:DNA replication initiation"/>
    <property type="evidence" value="ECO:0007669"/>
    <property type="project" value="TreeGrafter"/>
</dbReference>
<dbReference type="AlphaFoldDB" id="W4UYP5"/>
<protein>
    <submittedName>
        <fullName evidence="10">Chromosomal replication initiator protein DnaA</fullName>
    </submittedName>
</protein>
<dbReference type="SMART" id="SM00382">
    <property type="entry name" value="AAA"/>
    <property type="match status" value="1"/>
</dbReference>
<evidence type="ECO:0000256" key="8">
    <source>
        <dbReference type="RuleBase" id="RU004227"/>
    </source>
</evidence>
<dbReference type="Proteomes" id="UP000019131">
    <property type="component" value="Unassembled WGS sequence"/>
</dbReference>
<sequence>MIKSNHVVLWNRCLEIIKDNVPETTYNTWFAPIVPLKFEDKTLIVQIPSQFFYEILEEKFVDLLRKTLYKAIGEGTKLMYNVTVDKTSIPNQTVNLEASNRSTAITPKNITDGNKAPGFFKAPAVQDLDPHLNPNYNFENFIEGYSNKLSRSVAEAVAQNPAGTAFNPLFLYGASGVGKTHLANAIGTKIKELHQGKRVLYVSAHLFQVQYTDSVRNNTTNDFINFYQTIDVLIIDDIQEFAGVTKTQNTFFHIFNHLHQNGKQLILTSDRAPILLQGMEERLLTVLNGGW</sequence>
<evidence type="ECO:0000313" key="10">
    <source>
        <dbReference type="EMBL" id="GAE85604.1"/>
    </source>
</evidence>
<feature type="domain" description="AAA+ ATPase" evidence="9">
    <location>
        <begin position="165"/>
        <end position="290"/>
    </location>
</feature>
<dbReference type="GO" id="GO:0003688">
    <property type="term" value="F:DNA replication origin binding"/>
    <property type="evidence" value="ECO:0007669"/>
    <property type="project" value="TreeGrafter"/>
</dbReference>
<evidence type="ECO:0000256" key="7">
    <source>
        <dbReference type="ARBA" id="ARBA00023125"/>
    </source>
</evidence>
<organism evidence="10 11">
    <name type="scientific">Bacteroides reticulotermitis JCM 10512</name>
    <dbReference type="NCBI Taxonomy" id="1445607"/>
    <lineage>
        <taxon>Bacteria</taxon>
        <taxon>Pseudomonadati</taxon>
        <taxon>Bacteroidota</taxon>
        <taxon>Bacteroidia</taxon>
        <taxon>Bacteroidales</taxon>
        <taxon>Bacteroidaceae</taxon>
        <taxon>Bacteroides</taxon>
    </lineage>
</organism>
<dbReference type="GO" id="GO:0008289">
    <property type="term" value="F:lipid binding"/>
    <property type="evidence" value="ECO:0007669"/>
    <property type="project" value="UniProtKB-KW"/>
</dbReference>
<dbReference type="PANTHER" id="PTHR30050:SF2">
    <property type="entry name" value="CHROMOSOMAL REPLICATION INITIATOR PROTEIN DNAA"/>
    <property type="match status" value="1"/>
</dbReference>
<evidence type="ECO:0000256" key="1">
    <source>
        <dbReference type="ARBA" id="ARBA00006583"/>
    </source>
</evidence>
<dbReference type="PANTHER" id="PTHR30050">
    <property type="entry name" value="CHROMOSOMAL REPLICATION INITIATOR PROTEIN DNAA"/>
    <property type="match status" value="1"/>
</dbReference>